<feature type="compositionally biased region" description="Polar residues" evidence="3">
    <location>
        <begin position="1859"/>
        <end position="1874"/>
    </location>
</feature>
<feature type="compositionally biased region" description="Polar residues" evidence="3">
    <location>
        <begin position="1053"/>
        <end position="1062"/>
    </location>
</feature>
<evidence type="ECO:0000256" key="3">
    <source>
        <dbReference type="SAM" id="MobiDB-lite"/>
    </source>
</evidence>
<dbReference type="InterPro" id="IPR032040">
    <property type="entry name" value="ELYS-bb"/>
</dbReference>
<dbReference type="PANTHER" id="PTHR21583">
    <property type="entry name" value="ELYS PROTEIN"/>
    <property type="match status" value="1"/>
</dbReference>
<feature type="compositionally biased region" description="Basic and acidic residues" evidence="3">
    <location>
        <begin position="1955"/>
        <end position="1966"/>
    </location>
</feature>
<feature type="compositionally biased region" description="Basic and acidic residues" evidence="3">
    <location>
        <begin position="1643"/>
        <end position="1657"/>
    </location>
</feature>
<accession>A0AAQ4D7K5</accession>
<organism evidence="6 7">
    <name type="scientific">Amblyomma americanum</name>
    <name type="common">Lone star tick</name>
    <dbReference type="NCBI Taxonomy" id="6943"/>
    <lineage>
        <taxon>Eukaryota</taxon>
        <taxon>Metazoa</taxon>
        <taxon>Ecdysozoa</taxon>
        <taxon>Arthropoda</taxon>
        <taxon>Chelicerata</taxon>
        <taxon>Arachnida</taxon>
        <taxon>Acari</taxon>
        <taxon>Parasitiformes</taxon>
        <taxon>Ixodida</taxon>
        <taxon>Ixodoidea</taxon>
        <taxon>Ixodidae</taxon>
        <taxon>Amblyomminae</taxon>
        <taxon>Amblyomma</taxon>
    </lineage>
</organism>
<dbReference type="InterPro" id="IPR052620">
    <property type="entry name" value="ELYS/MEL-28_NucAsmblyFactor"/>
</dbReference>
<dbReference type="PANTHER" id="PTHR21583:SF8">
    <property type="entry name" value="PROTEIN ELYS"/>
    <property type="match status" value="1"/>
</dbReference>
<feature type="region of interest" description="Disordered" evidence="3">
    <location>
        <begin position="931"/>
        <end position="950"/>
    </location>
</feature>
<dbReference type="GO" id="GO:0005634">
    <property type="term" value="C:nucleus"/>
    <property type="evidence" value="ECO:0007669"/>
    <property type="project" value="UniProtKB-SubCell"/>
</dbReference>
<dbReference type="Pfam" id="PF13934">
    <property type="entry name" value="ELYS"/>
    <property type="match status" value="1"/>
</dbReference>
<feature type="domain" description="ELYS-like" evidence="4">
    <location>
        <begin position="523"/>
        <end position="752"/>
    </location>
</feature>
<evidence type="ECO:0000313" key="6">
    <source>
        <dbReference type="EMBL" id="KAK8758445.1"/>
    </source>
</evidence>
<keyword evidence="7" id="KW-1185">Reference proteome</keyword>
<feature type="compositionally biased region" description="Polar residues" evidence="3">
    <location>
        <begin position="1018"/>
        <end position="1028"/>
    </location>
</feature>
<feature type="compositionally biased region" description="Low complexity" evidence="3">
    <location>
        <begin position="1154"/>
        <end position="1176"/>
    </location>
</feature>
<protein>
    <recommendedName>
        <fullName evidence="8">Protein ELYS</fullName>
    </recommendedName>
</protein>
<feature type="compositionally biased region" description="Low complexity" evidence="3">
    <location>
        <begin position="1435"/>
        <end position="1446"/>
    </location>
</feature>
<feature type="region of interest" description="Disordered" evidence="3">
    <location>
        <begin position="1584"/>
        <end position="2232"/>
    </location>
</feature>
<feature type="compositionally biased region" description="Basic and acidic residues" evidence="3">
    <location>
        <begin position="1877"/>
        <end position="1889"/>
    </location>
</feature>
<evidence type="ECO:0000256" key="1">
    <source>
        <dbReference type="ARBA" id="ARBA00004123"/>
    </source>
</evidence>
<dbReference type="Pfam" id="PF16687">
    <property type="entry name" value="ELYS-bb"/>
    <property type="match status" value="2"/>
</dbReference>
<evidence type="ECO:0008006" key="8">
    <source>
        <dbReference type="Google" id="ProtNLM"/>
    </source>
</evidence>
<comment type="caution">
    <text evidence="6">The sequence shown here is derived from an EMBL/GenBank/DDBJ whole genome shotgun (WGS) entry which is preliminary data.</text>
</comment>
<feature type="compositionally biased region" description="Polar residues" evidence="3">
    <location>
        <begin position="892"/>
        <end position="908"/>
    </location>
</feature>
<feature type="compositionally biased region" description="Low complexity" evidence="3">
    <location>
        <begin position="1790"/>
        <end position="1805"/>
    </location>
</feature>
<evidence type="ECO:0000259" key="4">
    <source>
        <dbReference type="Pfam" id="PF13934"/>
    </source>
</evidence>
<sequence>MAGLLLCVFAEDLEVTCLQWLPQLACLGIGLSSGHVHLWDVRTASSRVVVTATTDLPVVALALQEPENDPRCCCYLWVAQGCTVSTSAATFVSTPPSSFSFATLHTLSFQKKVPCQDGRHKYKGLISSRLVFEYLLVPDMVPGMEAPGRPQSSLDNGETLGSRVLSFHTAPSPSAACPVSDTTPFSSPGTTRIGSEHVEDLLLLSWQLVRGARVLGTYLSVFDINQWYRAQMPHTFRGNSHQLCAYIGLFSLGEAAANCGSHTILDTRVLPSSIRRFCTLDPMIEQTHFPSSLAFSCVCLTAEGIVGASFLGLQQQLLHNMNKEGSRCLAYASDLCVRFSIAGLISSDLRPLWHANTATAQKMLLDVALDHRLVGFLKDCLHGGTHQVGDPASEPLLPFVLDWAWKKVKEVKASLDGLYAPLFDCSGQDGVTTGERMLIHQDELRILHQLLGEARGMQAASPRLLAVWHDVAGLLCGHLSVLLFLLQSGVLPDHRVGEGCLAYPYTALQTWCQQARSDRGRKLLVDVLVEAALGDAAYPGSPVRVGYPPPSIHRATDIYLIRGIEPWAPHVVAYYLLLDISAIIFHDYPAVKEKLKRFPCAFYLSSDVQSLVQGIWHLDHGNYEEGVKSLLQAQQQASAELRPLLGALWGPAVRLLLQCQPPLALRCLDHLQVASTPEQMTLQLDVLLANCRVIDALELVRRHGHLSSLEQLLGCIMALARKSKMREAHEQLELLLQVPLSAAEEEQLVNFFSELAEPNWMCQVVLHFLQCGRPHAALPLTGCLQELFREGRSQRAYLPEVRQNVSATLELMQSVMRLMPLPASQLNAAARRRNQSGAPVQYLGTVPTSVPHKGTTPRLATRVAAVRATMEAAEASKPPAMPSAPDRVAGSESCTSISTPAVSHHTPQSRLEEDAVSILCTPPVTLWEGLPRRSASAAQPSTSTPASILRRRPVDLPRVVATPVVLRRGSGEDHAATCPTPTELSENVQPTPDPSVRRLRFAMSDSNSSEASPDLDTTGHSLGDSSMLSPPEEQATGEEEASRSMPEAEMSSDRSSQFMTPTDSDSDDSGTDLQDSNPETVRSPQPTPVQPAPSAQPRNADQDTDLNKTPGPGAGKTSSPERKALLPEFLVQEAARCLHSPTAADSGAAGPAQPEATESPSQPAPAAAAPSLAESVETSDEEDLDGTPLMDSYEDTAPESNSRPQCPPNGADLSSGLVPTAPEEEKAVPSSAAAAHVGTARVGTAQVGTAQVGTAQVGTAQCSTPQVGTAQVGTAQVSTAQVGTPRISTSLFGAPHFGTSNVGTACIGTAHDSHAQVSNAQFQMPAEAEEATPLCDNDGTELVEEAPLVEDPPSRPCSQASTVSLRLPAFAVSGEQHTAKEEDEPVMEQHAIIISASEASESEKEEEEEDAIVILSDTSSEALLELQPTRVESPEASWSRSSGTSTRETEAPLAELSNMQPSTSVEPLEVVRGPSTGLMTPAADVEHLQVERSSPNDAVCPVQEGDLSPRSDGFHPKGAPMTPPKEPHFEDKSMPVNESFGFVPIVESPLPEGGGVVLVAAEKEPPDAPGVRLPVIRITALDCSPLPADVPSSSAASSEHSAPKHTAPEDDHDESGSETAVRTPEHSDEPPWWHKVVTSSYNLRERQKTASNEEEHGLATVTPRTSRRKSGSVPPSRRSPFTPTKAGRSRESKGSPTSKLSPARKTRAASEEPVSAHSGTKSRSSQGSAGRAWAARKSTGAPSAKRATPSPRRKSETPSPRGRSNVKATLASPRSARKRLATPSPRRQSKTPSPAKSKTPSPRKAGVSRNKSAMPSPKRLPPTSPVKAPKEHATPSSSRQEVAQDIRGQSRASRIRQKTPVTHSSGKQTAQSPSPEGEPHVRSPAKDETPNPSRTRARQRSSSAGVVQERLPVPSPVKDETPLQRIRSRPARTSSSDDTVREPAPTAAQQSSRLTSDEQKTPKEHASLSLKQGLRKQTARTPSPTQESPVPSPSEDKAPSPAKKTTRLRRRSSSADVQERLPEPDSSEDEVPSKKPGSKTPRRSPATSTAKELLPMSARRSSRLTPRKQQSPEGRTATPPSRSGSRRRSSSAASTHRALETIAEGDDTGSDAETSPHTRNRSHSGKPGQTTQPKRAPLARRSRRLSSSAALDTIAEAPDAEAEQEPEPTTAPRSQGSTKRKASKDTEPLAGDAKPLPPERQPSSRKRAKRSAVSDAEGYQVAQPAEPVDEGQ</sequence>
<proteinExistence type="predicted"/>
<feature type="compositionally biased region" description="Low complexity" evidence="3">
    <location>
        <begin position="934"/>
        <end position="947"/>
    </location>
</feature>
<reference evidence="6 7" key="1">
    <citation type="journal article" date="2023" name="Arcadia Sci">
        <title>De novo assembly of a long-read Amblyomma americanum tick genome.</title>
        <authorList>
            <person name="Chou S."/>
            <person name="Poskanzer K.E."/>
            <person name="Rollins M."/>
            <person name="Thuy-Boun P.S."/>
        </authorList>
    </citation>
    <scope>NUCLEOTIDE SEQUENCE [LARGE SCALE GENOMIC DNA]</scope>
    <source>
        <strain evidence="6">F_SG_1</strain>
        <tissue evidence="6">Salivary glands</tissue>
    </source>
</reference>
<keyword evidence="2" id="KW-0539">Nucleus</keyword>
<feature type="compositionally biased region" description="Polar residues" evidence="3">
    <location>
        <begin position="1979"/>
        <end position="1989"/>
    </location>
</feature>
<feature type="region of interest" description="Disordered" evidence="3">
    <location>
        <begin position="966"/>
        <end position="1228"/>
    </location>
</feature>
<evidence type="ECO:0000256" key="2">
    <source>
        <dbReference type="ARBA" id="ARBA00023242"/>
    </source>
</evidence>
<feature type="compositionally biased region" description="Low complexity" evidence="3">
    <location>
        <begin position="1584"/>
        <end position="1600"/>
    </location>
</feature>
<feature type="domain" description="ELYS beta-propeller" evidence="5">
    <location>
        <begin position="203"/>
        <end position="306"/>
    </location>
</feature>
<dbReference type="Proteomes" id="UP001321473">
    <property type="component" value="Unassembled WGS sequence"/>
</dbReference>
<dbReference type="InterPro" id="IPR025151">
    <property type="entry name" value="ELYS_dom"/>
</dbReference>
<evidence type="ECO:0000313" key="7">
    <source>
        <dbReference type="Proteomes" id="UP001321473"/>
    </source>
</evidence>
<name>A0AAQ4D7K5_AMBAM</name>
<feature type="compositionally biased region" description="Polar residues" evidence="3">
    <location>
        <begin position="979"/>
        <end position="990"/>
    </location>
</feature>
<comment type="subcellular location">
    <subcellularLocation>
        <location evidence="1">Nucleus</location>
    </subcellularLocation>
</comment>
<feature type="compositionally biased region" description="Basic and acidic residues" evidence="3">
    <location>
        <begin position="1623"/>
        <end position="1632"/>
    </location>
</feature>
<gene>
    <name evidence="6" type="ORF">V5799_003923</name>
</gene>
<feature type="region of interest" description="Disordered" evidence="3">
    <location>
        <begin position="1425"/>
        <end position="1453"/>
    </location>
</feature>
<feature type="domain" description="ELYS beta-propeller" evidence="5">
    <location>
        <begin position="13"/>
        <end position="82"/>
    </location>
</feature>
<feature type="region of interest" description="Disordered" evidence="3">
    <location>
        <begin position="872"/>
        <end position="908"/>
    </location>
</feature>
<evidence type="ECO:0000259" key="5">
    <source>
        <dbReference type="Pfam" id="PF16687"/>
    </source>
</evidence>
<feature type="compositionally biased region" description="Low complexity" evidence="3">
    <location>
        <begin position="2145"/>
        <end position="2157"/>
    </location>
</feature>
<dbReference type="EMBL" id="JARKHS020034132">
    <property type="protein sequence ID" value="KAK8758445.1"/>
    <property type="molecule type" value="Genomic_DNA"/>
</dbReference>
<feature type="compositionally biased region" description="Polar residues" evidence="3">
    <location>
        <begin position="1717"/>
        <end position="1728"/>
    </location>
</feature>
<feature type="region of interest" description="Disordered" evidence="3">
    <location>
        <begin position="1491"/>
        <end position="1535"/>
    </location>
</feature>